<reference evidence="2 3" key="1">
    <citation type="journal article" date="2019" name="Int. J. Syst. Evol. Microbiol.">
        <title>The Global Catalogue of Microorganisms (GCM) 10K type strain sequencing project: providing services to taxonomists for standard genome sequencing and annotation.</title>
        <authorList>
            <consortium name="The Broad Institute Genomics Platform"/>
            <consortium name="The Broad Institute Genome Sequencing Center for Infectious Disease"/>
            <person name="Wu L."/>
            <person name="Ma J."/>
        </authorList>
    </citation>
    <scope>NUCLEOTIDE SEQUENCE [LARGE SCALE GENOMIC DNA]</scope>
    <source>
        <strain evidence="2 3">JCM 15591</strain>
    </source>
</reference>
<dbReference type="Proteomes" id="UP001501475">
    <property type="component" value="Unassembled WGS sequence"/>
</dbReference>
<feature type="transmembrane region" description="Helical" evidence="1">
    <location>
        <begin position="12"/>
        <end position="32"/>
    </location>
</feature>
<evidence type="ECO:0000256" key="1">
    <source>
        <dbReference type="SAM" id="Phobius"/>
    </source>
</evidence>
<sequence>MAIITDVLRTLLFLYFVLLIGRLIFDWVQVFARDWRPRGVVLILAEAIYTATDPPLKALRKVLPVIRIGGVGLDLSFLVLMIVISMAMSIL</sequence>
<gene>
    <name evidence="2" type="ORF">GCM10009810_05840</name>
</gene>
<dbReference type="InterPro" id="IPR003425">
    <property type="entry name" value="CCB3/YggT"/>
</dbReference>
<accession>A0ABN2K4B5</accession>
<protein>
    <submittedName>
        <fullName evidence="2">YggT family protein</fullName>
    </submittedName>
</protein>
<dbReference type="Pfam" id="PF02325">
    <property type="entry name" value="CCB3_YggT"/>
    <property type="match status" value="1"/>
</dbReference>
<evidence type="ECO:0000313" key="2">
    <source>
        <dbReference type="EMBL" id="GAA1748066.1"/>
    </source>
</evidence>
<keyword evidence="1" id="KW-0472">Membrane</keyword>
<proteinExistence type="predicted"/>
<comment type="caution">
    <text evidence="2">The sequence shown here is derived from an EMBL/GenBank/DDBJ whole genome shotgun (WGS) entry which is preliminary data.</text>
</comment>
<dbReference type="RefSeq" id="WP_324388115.1">
    <property type="nucleotide sequence ID" value="NZ_BAAAPN010000015.1"/>
</dbReference>
<keyword evidence="1" id="KW-1133">Transmembrane helix</keyword>
<feature type="transmembrane region" description="Helical" evidence="1">
    <location>
        <begin position="65"/>
        <end position="88"/>
    </location>
</feature>
<evidence type="ECO:0000313" key="3">
    <source>
        <dbReference type="Proteomes" id="UP001501475"/>
    </source>
</evidence>
<organism evidence="2 3">
    <name type="scientific">Nostocoides vanveenii</name>
    <dbReference type="NCBI Taxonomy" id="330835"/>
    <lineage>
        <taxon>Bacteria</taxon>
        <taxon>Bacillati</taxon>
        <taxon>Actinomycetota</taxon>
        <taxon>Actinomycetes</taxon>
        <taxon>Micrococcales</taxon>
        <taxon>Intrasporangiaceae</taxon>
        <taxon>Nostocoides</taxon>
    </lineage>
</organism>
<keyword evidence="1" id="KW-0812">Transmembrane</keyword>
<name>A0ABN2K4B5_9MICO</name>
<keyword evidence="3" id="KW-1185">Reference proteome</keyword>
<dbReference type="EMBL" id="BAAAPN010000015">
    <property type="protein sequence ID" value="GAA1748066.1"/>
    <property type="molecule type" value="Genomic_DNA"/>
</dbReference>